<name>A0AAW1UBC9_9CUCU</name>
<keyword evidence="2" id="KW-1185">Reference proteome</keyword>
<reference evidence="1 2" key="1">
    <citation type="submission" date="2023-03" db="EMBL/GenBank/DDBJ databases">
        <title>Genome insight into feeding habits of ladybird beetles.</title>
        <authorList>
            <person name="Li H.-S."/>
            <person name="Huang Y.-H."/>
            <person name="Pang H."/>
        </authorList>
    </citation>
    <scope>NUCLEOTIDE SEQUENCE [LARGE SCALE GENOMIC DNA]</scope>
    <source>
        <strain evidence="1">SYSU_2023b</strain>
        <tissue evidence="1">Whole body</tissue>
    </source>
</reference>
<proteinExistence type="predicted"/>
<dbReference type="EMBL" id="JARQZJ010000064">
    <property type="protein sequence ID" value="KAK9880294.1"/>
    <property type="molecule type" value="Genomic_DNA"/>
</dbReference>
<organism evidence="1 2">
    <name type="scientific">Henosepilachna vigintioctopunctata</name>
    <dbReference type="NCBI Taxonomy" id="420089"/>
    <lineage>
        <taxon>Eukaryota</taxon>
        <taxon>Metazoa</taxon>
        <taxon>Ecdysozoa</taxon>
        <taxon>Arthropoda</taxon>
        <taxon>Hexapoda</taxon>
        <taxon>Insecta</taxon>
        <taxon>Pterygota</taxon>
        <taxon>Neoptera</taxon>
        <taxon>Endopterygota</taxon>
        <taxon>Coleoptera</taxon>
        <taxon>Polyphaga</taxon>
        <taxon>Cucujiformia</taxon>
        <taxon>Coccinelloidea</taxon>
        <taxon>Coccinellidae</taxon>
        <taxon>Epilachninae</taxon>
        <taxon>Epilachnini</taxon>
        <taxon>Henosepilachna</taxon>
    </lineage>
</organism>
<sequence>MGGVTNNHLKKLETVHKWVIKIIWNKSYQCPSDELYKVSQLLDIRQLYYMALSRYQRQNISNASSNIHNHNTRIRGKLLKYPPMTKTIGQRSFQFLAPRVYNTIPNEIKQLKTHESFVNKLRRPILLRPRAEIHQIVDVKNS</sequence>
<protein>
    <submittedName>
        <fullName evidence="1">Uncharacterized protein</fullName>
    </submittedName>
</protein>
<comment type="caution">
    <text evidence="1">The sequence shown here is derived from an EMBL/GenBank/DDBJ whole genome shotgun (WGS) entry which is preliminary data.</text>
</comment>
<accession>A0AAW1UBC9</accession>
<dbReference type="Proteomes" id="UP001431783">
    <property type="component" value="Unassembled WGS sequence"/>
</dbReference>
<evidence type="ECO:0000313" key="1">
    <source>
        <dbReference type="EMBL" id="KAK9880294.1"/>
    </source>
</evidence>
<evidence type="ECO:0000313" key="2">
    <source>
        <dbReference type="Proteomes" id="UP001431783"/>
    </source>
</evidence>
<dbReference type="AlphaFoldDB" id="A0AAW1UBC9"/>
<gene>
    <name evidence="1" type="ORF">WA026_010168</name>
</gene>